<gene>
    <name evidence="13" type="ORF">BC659_0656</name>
</gene>
<dbReference type="FunFam" id="3.40.50.720:FF:000095">
    <property type="entry name" value="NADP-dependent malic enzyme"/>
    <property type="match status" value="1"/>
</dbReference>
<feature type="binding site" evidence="10">
    <location>
        <begin position="79"/>
        <end position="86"/>
    </location>
    <ligand>
        <name>NADP(+)</name>
        <dbReference type="ChEBI" id="CHEBI:58349"/>
    </ligand>
</feature>
<dbReference type="GO" id="GO:0051287">
    <property type="term" value="F:NAD binding"/>
    <property type="evidence" value="ECO:0007669"/>
    <property type="project" value="InterPro"/>
</dbReference>
<feature type="active site" description="Proton acceptor" evidence="8">
    <location>
        <position position="97"/>
    </location>
</feature>
<feature type="domain" description="Malic enzyme N-terminal" evidence="12">
    <location>
        <begin position="21"/>
        <end position="154"/>
    </location>
</feature>
<dbReference type="InterPro" id="IPR045213">
    <property type="entry name" value="Malic_NAD-bd_bact_type"/>
</dbReference>
<feature type="binding site" evidence="9">
    <location>
        <position position="139"/>
    </location>
    <ligand>
        <name>a divalent metal cation</name>
        <dbReference type="ChEBI" id="CHEBI:60240"/>
    </ligand>
</feature>
<feature type="domain" description="Malic enzyme NAD-binding" evidence="11">
    <location>
        <begin position="166"/>
        <end position="402"/>
    </location>
</feature>
<dbReference type="PANTHER" id="PTHR43237:SF4">
    <property type="entry name" value="NADP-DEPENDENT MALIC ENZYME"/>
    <property type="match status" value="1"/>
</dbReference>
<comment type="caution">
    <text evidence="13">The sequence shown here is derived from an EMBL/GenBank/DDBJ whole genome shotgun (WGS) entry which is preliminary data.</text>
</comment>
<dbReference type="CDD" id="cd05311">
    <property type="entry name" value="NAD_bind_2_malic_enz"/>
    <property type="match status" value="1"/>
</dbReference>
<accession>A0A4R6J082</accession>
<dbReference type="InterPro" id="IPR002505">
    <property type="entry name" value="PTA_PTB"/>
</dbReference>
<sequence>MAKNTDLRKEQALEYHASGRPGKIEVVPTKEAKTQRDLSLAYSPGVAEPCKEIQNNIEEVYKYTAKGNLVAVISNGTAVLGLGDIGPEASKPVMEGKGVLFKIFADIDVFDIEINEKDPEKFVQIVKALEPTFGGINLEDIKAPECFYIEQQLKQQMKIPVMHDDQHGTAIISGAALLNALELQKKKIEKVRFVVNGAGAAAMACTQLYVALGAKYENFILFDKDGVLHEGRTDLDTIRRKFAVKRSDTTLERAMKDADVFLGLSVGNVVSQEMVKSMAKNPIVFAMANPDPEISYEDAIAVRKDIIMATGRTDYPNQVNNVLGFPYIFRGALDVRATQINEAMKLAAVKALAELAKSAVPDIVNMAYNQTNMSFGPEYIIPKPLDPRLLSTVAPAVAKAAVESGVAQKQIHNWDAYVVELNKRLGLDNQLLRVIGNKARRDPKRLVFAEADNQKILKAASIIYDEGVAYPILLGDPVKINRIAEEHNIDITDLPIIDPRSDEMESKREFYGELFFKKRQRRGFNHYESLKIMKDRNHFGCMMVETGDADAMLSGLTKNYAEAIRPALQIIGTEEGVKKIAGMYLLLTKKGPLFLADTTVNFHPNAEELADIAMMVAKEVRTFNVTPRIAMLSYSNFGSSDSPEAKMVAEATRILKQRNPSLVVDGEMQGSMAFNKEILRDNYPFSELVDEDVNVLIFPNLTAGNVAYNLLKEVGGADAIGPILLGLKKPVHVLQLGSTVRSIVNMALVAVVDAQLKCRMDTNEVIQRSSWWKRLKKRKK</sequence>
<feature type="binding site" evidence="10">
    <location>
        <position position="165"/>
    </location>
    <ligand>
        <name>a divalent metal cation</name>
        <dbReference type="ChEBI" id="CHEBI:60240"/>
    </ligand>
</feature>
<feature type="binding site" evidence="10">
    <location>
        <position position="289"/>
    </location>
    <ligand>
        <name>a divalent metal cation</name>
        <dbReference type="ChEBI" id="CHEBI:60240"/>
    </ligand>
</feature>
<reference evidence="13 14" key="1">
    <citation type="submission" date="2019-03" db="EMBL/GenBank/DDBJ databases">
        <title>Genomic Encyclopedia of Archaeal and Bacterial Type Strains, Phase II (KMG-II): from individual species to whole genera.</title>
        <authorList>
            <person name="Goeker M."/>
        </authorList>
    </citation>
    <scope>NUCLEOTIDE SEQUENCE [LARGE SCALE GENOMIC DNA]</scope>
    <source>
        <strain evidence="13 14">DSM 28323</strain>
    </source>
</reference>
<dbReference type="InterPro" id="IPR012302">
    <property type="entry name" value="Malic_NAD-bd"/>
</dbReference>
<dbReference type="PIRSF" id="PIRSF036684">
    <property type="entry name" value="ME_PTA"/>
    <property type="match status" value="1"/>
</dbReference>
<organism evidence="13 14">
    <name type="scientific">Sediminibacterium goheungense</name>
    <dbReference type="NCBI Taxonomy" id="1086393"/>
    <lineage>
        <taxon>Bacteria</taxon>
        <taxon>Pseudomonadati</taxon>
        <taxon>Bacteroidota</taxon>
        <taxon>Chitinophagia</taxon>
        <taxon>Chitinophagales</taxon>
        <taxon>Chitinophagaceae</taxon>
        <taxon>Sediminibacterium</taxon>
    </lineage>
</organism>
<keyword evidence="10" id="KW-0521">NADP</keyword>
<dbReference type="GO" id="GO:0016616">
    <property type="term" value="F:oxidoreductase activity, acting on the CH-OH group of donors, NAD or NADP as acceptor"/>
    <property type="evidence" value="ECO:0007669"/>
    <property type="project" value="InterPro"/>
</dbReference>
<feature type="binding site" evidence="9">
    <location>
        <position position="140"/>
    </location>
    <ligand>
        <name>a divalent metal cation</name>
        <dbReference type="ChEBI" id="CHEBI:60240"/>
    </ligand>
</feature>
<keyword evidence="14" id="KW-1185">Reference proteome</keyword>
<comment type="cofactor">
    <cofactor evidence="1">
        <name>Mn(2+)</name>
        <dbReference type="ChEBI" id="CHEBI:29035"/>
    </cofactor>
</comment>
<dbReference type="GO" id="GO:0046872">
    <property type="term" value="F:metal ion binding"/>
    <property type="evidence" value="ECO:0007669"/>
    <property type="project" value="UniProtKB-KW"/>
</dbReference>
<dbReference type="InterPro" id="IPR037062">
    <property type="entry name" value="Malic_N_dom_sf"/>
</dbReference>
<dbReference type="SUPFAM" id="SSF53223">
    <property type="entry name" value="Aminoacid dehydrogenase-like, N-terminal domain"/>
    <property type="match status" value="1"/>
</dbReference>
<dbReference type="SMART" id="SM01274">
    <property type="entry name" value="malic"/>
    <property type="match status" value="1"/>
</dbReference>
<evidence type="ECO:0000256" key="2">
    <source>
        <dbReference type="ARBA" id="ARBA00001946"/>
    </source>
</evidence>
<evidence type="ECO:0000256" key="8">
    <source>
        <dbReference type="PIRSR" id="PIRSR036684-1"/>
    </source>
</evidence>
<evidence type="ECO:0000256" key="3">
    <source>
        <dbReference type="ARBA" id="ARBA00007686"/>
    </source>
</evidence>
<keyword evidence="5 9" id="KW-0479">Metal-binding</keyword>
<dbReference type="RefSeq" id="WP_133473208.1">
    <property type="nucleotide sequence ID" value="NZ_SNWP01000010.1"/>
</dbReference>
<dbReference type="Pfam" id="PF01515">
    <property type="entry name" value="PTA_PTB"/>
    <property type="match status" value="1"/>
</dbReference>
<dbReference type="Pfam" id="PF03949">
    <property type="entry name" value="Malic_M"/>
    <property type="match status" value="1"/>
</dbReference>
<dbReference type="InterPro" id="IPR051674">
    <property type="entry name" value="Malate_Decarboxylase"/>
</dbReference>
<dbReference type="InterPro" id="IPR012188">
    <property type="entry name" value="ME_PTA"/>
</dbReference>
<evidence type="ECO:0000256" key="4">
    <source>
        <dbReference type="ARBA" id="ARBA00008756"/>
    </source>
</evidence>
<dbReference type="GO" id="GO:0004470">
    <property type="term" value="F:malic enzyme activity"/>
    <property type="evidence" value="ECO:0007669"/>
    <property type="project" value="InterPro"/>
</dbReference>
<dbReference type="Gene3D" id="3.40.50.10950">
    <property type="match status" value="1"/>
</dbReference>
<evidence type="ECO:0000259" key="12">
    <source>
        <dbReference type="SMART" id="SM01274"/>
    </source>
</evidence>
<evidence type="ECO:0000256" key="1">
    <source>
        <dbReference type="ARBA" id="ARBA00001936"/>
    </source>
</evidence>
<dbReference type="EMBL" id="SNWP01000010">
    <property type="protein sequence ID" value="TDO28580.1"/>
    <property type="molecule type" value="Genomic_DNA"/>
</dbReference>
<dbReference type="OrthoDB" id="9805787at2"/>
<proteinExistence type="inferred from homology"/>
<keyword evidence="7" id="KW-0511">Multifunctional enzyme</keyword>
<evidence type="ECO:0000313" key="13">
    <source>
        <dbReference type="EMBL" id="TDO28580.1"/>
    </source>
</evidence>
<dbReference type="Gene3D" id="3.40.50.10380">
    <property type="entry name" value="Malic enzyme, N-terminal domain"/>
    <property type="match status" value="1"/>
</dbReference>
<dbReference type="InterPro" id="IPR012301">
    <property type="entry name" value="Malic_N_dom"/>
</dbReference>
<dbReference type="Gene3D" id="3.40.50.10750">
    <property type="entry name" value="Isocitrate/Isopropylmalate dehydrogenase-like"/>
    <property type="match status" value="1"/>
</dbReference>
<dbReference type="InterPro" id="IPR036291">
    <property type="entry name" value="NAD(P)-bd_dom_sf"/>
</dbReference>
<dbReference type="Pfam" id="PF00390">
    <property type="entry name" value="malic"/>
    <property type="match status" value="1"/>
</dbReference>
<comment type="cofactor">
    <cofactor evidence="2">
        <name>Mg(2+)</name>
        <dbReference type="ChEBI" id="CHEBI:18420"/>
    </cofactor>
</comment>
<evidence type="ECO:0000259" key="11">
    <source>
        <dbReference type="SMART" id="SM00919"/>
    </source>
</evidence>
<dbReference type="Proteomes" id="UP000295741">
    <property type="component" value="Unassembled WGS sequence"/>
</dbReference>
<dbReference type="InterPro" id="IPR042113">
    <property type="entry name" value="P_AcTrfase_dom1"/>
</dbReference>
<dbReference type="FunFam" id="3.40.50.10380:FF:000003">
    <property type="entry name" value="NADP-dependent malic enzyme"/>
    <property type="match status" value="1"/>
</dbReference>
<evidence type="ECO:0000256" key="6">
    <source>
        <dbReference type="ARBA" id="ARBA00023002"/>
    </source>
</evidence>
<dbReference type="SUPFAM" id="SSF51735">
    <property type="entry name" value="NAD(P)-binding Rossmann-fold domains"/>
    <property type="match status" value="1"/>
</dbReference>
<dbReference type="SUPFAM" id="SSF53659">
    <property type="entry name" value="Isocitrate/Isopropylmalate dehydrogenase-like"/>
    <property type="match status" value="1"/>
</dbReference>
<comment type="similarity">
    <text evidence="3">In the N-terminal section; belongs to the malic enzymes family.</text>
</comment>
<dbReference type="GO" id="GO:0006108">
    <property type="term" value="P:malate metabolic process"/>
    <property type="evidence" value="ECO:0007669"/>
    <property type="project" value="InterPro"/>
</dbReference>
<dbReference type="InterPro" id="IPR046346">
    <property type="entry name" value="Aminoacid_DH-like_N_sf"/>
</dbReference>
<dbReference type="GO" id="GO:0016746">
    <property type="term" value="F:acyltransferase activity"/>
    <property type="evidence" value="ECO:0007669"/>
    <property type="project" value="InterPro"/>
</dbReference>
<dbReference type="Gene3D" id="3.40.50.720">
    <property type="entry name" value="NAD(P)-binding Rossmann-like Domain"/>
    <property type="match status" value="1"/>
</dbReference>
<dbReference type="SMART" id="SM00919">
    <property type="entry name" value="Malic_M"/>
    <property type="match status" value="1"/>
</dbReference>
<comment type="similarity">
    <text evidence="4">In the C-terminal section; belongs to the phosphate acetyltransferase and butyryltransferase family.</text>
</comment>
<evidence type="ECO:0000313" key="14">
    <source>
        <dbReference type="Proteomes" id="UP000295741"/>
    </source>
</evidence>
<keyword evidence="6" id="KW-0560">Oxidoreductase</keyword>
<protein>
    <submittedName>
        <fullName evidence="13">Allosteric NADP-dependent malic enzyme</fullName>
    </submittedName>
</protein>
<evidence type="ECO:0000256" key="5">
    <source>
        <dbReference type="ARBA" id="ARBA00022723"/>
    </source>
</evidence>
<dbReference type="InterPro" id="IPR042112">
    <property type="entry name" value="P_AcTrfase_dom2"/>
</dbReference>
<evidence type="ECO:0000256" key="9">
    <source>
        <dbReference type="PIRSR" id="PIRSR036684-2"/>
    </source>
</evidence>
<dbReference type="AlphaFoldDB" id="A0A4R6J082"/>
<name>A0A4R6J082_9BACT</name>
<dbReference type="PANTHER" id="PTHR43237">
    <property type="entry name" value="NADP-DEPENDENT MALIC ENZYME"/>
    <property type="match status" value="1"/>
</dbReference>
<evidence type="ECO:0000256" key="10">
    <source>
        <dbReference type="PIRSR" id="PIRSR036684-3"/>
    </source>
</evidence>
<evidence type="ECO:0000256" key="7">
    <source>
        <dbReference type="ARBA" id="ARBA00023268"/>
    </source>
</evidence>